<protein>
    <submittedName>
        <fullName evidence="1">Uncharacterized protein</fullName>
    </submittedName>
</protein>
<accession>A0ACB9JN71</accession>
<reference evidence="1 2" key="2">
    <citation type="journal article" date="2022" name="Mol. Ecol. Resour.">
        <title>The genomes of chicory, endive, great burdock and yacon provide insights into Asteraceae paleo-polyploidization history and plant inulin production.</title>
        <authorList>
            <person name="Fan W."/>
            <person name="Wang S."/>
            <person name="Wang H."/>
            <person name="Wang A."/>
            <person name="Jiang F."/>
            <person name="Liu H."/>
            <person name="Zhao H."/>
            <person name="Xu D."/>
            <person name="Zhang Y."/>
        </authorList>
    </citation>
    <scope>NUCLEOTIDE SEQUENCE [LARGE SCALE GENOMIC DNA]</scope>
    <source>
        <strain evidence="2">cv. Yunnan</strain>
        <tissue evidence="1">Leaves</tissue>
    </source>
</reference>
<evidence type="ECO:0000313" key="1">
    <source>
        <dbReference type="EMBL" id="KAI3821185.1"/>
    </source>
</evidence>
<sequence length="73" mass="8217">MSPIQSRNQSDRNIVLWRSICNDRDKKLAPKVGSDSGVIADEGFCSIDQDVTMNGPDCDRLVILVFVLSHRQR</sequence>
<organism evidence="1 2">
    <name type="scientific">Smallanthus sonchifolius</name>
    <dbReference type="NCBI Taxonomy" id="185202"/>
    <lineage>
        <taxon>Eukaryota</taxon>
        <taxon>Viridiplantae</taxon>
        <taxon>Streptophyta</taxon>
        <taxon>Embryophyta</taxon>
        <taxon>Tracheophyta</taxon>
        <taxon>Spermatophyta</taxon>
        <taxon>Magnoliopsida</taxon>
        <taxon>eudicotyledons</taxon>
        <taxon>Gunneridae</taxon>
        <taxon>Pentapetalae</taxon>
        <taxon>asterids</taxon>
        <taxon>campanulids</taxon>
        <taxon>Asterales</taxon>
        <taxon>Asteraceae</taxon>
        <taxon>Asteroideae</taxon>
        <taxon>Heliantheae alliance</taxon>
        <taxon>Millerieae</taxon>
        <taxon>Smallanthus</taxon>
    </lineage>
</organism>
<proteinExistence type="predicted"/>
<comment type="caution">
    <text evidence="1">The sequence shown here is derived from an EMBL/GenBank/DDBJ whole genome shotgun (WGS) entry which is preliminary data.</text>
</comment>
<dbReference type="EMBL" id="CM042020">
    <property type="protein sequence ID" value="KAI3821185.1"/>
    <property type="molecule type" value="Genomic_DNA"/>
</dbReference>
<evidence type="ECO:0000313" key="2">
    <source>
        <dbReference type="Proteomes" id="UP001056120"/>
    </source>
</evidence>
<dbReference type="Proteomes" id="UP001056120">
    <property type="component" value="Linkage Group LG03"/>
</dbReference>
<reference evidence="2" key="1">
    <citation type="journal article" date="2022" name="Mol. Ecol. Resour.">
        <title>The genomes of chicory, endive, great burdock and yacon provide insights into Asteraceae palaeo-polyploidization history and plant inulin production.</title>
        <authorList>
            <person name="Fan W."/>
            <person name="Wang S."/>
            <person name="Wang H."/>
            <person name="Wang A."/>
            <person name="Jiang F."/>
            <person name="Liu H."/>
            <person name="Zhao H."/>
            <person name="Xu D."/>
            <person name="Zhang Y."/>
        </authorList>
    </citation>
    <scope>NUCLEOTIDE SEQUENCE [LARGE SCALE GENOMIC DNA]</scope>
    <source>
        <strain evidence="2">cv. Yunnan</strain>
    </source>
</reference>
<gene>
    <name evidence="1" type="ORF">L1987_08744</name>
</gene>
<name>A0ACB9JN71_9ASTR</name>
<keyword evidence="2" id="KW-1185">Reference proteome</keyword>